<accession>A0AAD7DPG7</accession>
<sequence>MSPHSYHRQRGTPASSTGAGRSSSVGSCGISSGAAVGSTSGASSAAGTESTSRIAWSWAPAQRKSQRKSIFLSRIPQVLRSSRVPGAVGRMSEPCNHCGSEGRQKDSPGRRTTSAYGGWESLQHSAMMGHGEYYREKQSGVPGYGYLPAGEVSQRTGRRAGMLGRETGDWDSICSITDVWGFKYGSAEAPGARTAYRPTPPQSRPPLFLNQFISSRSLTAKVRAPFGPPDKSPSNACLLVTISHELNEFEGFPSRSTVSRRT</sequence>
<evidence type="ECO:0000256" key="1">
    <source>
        <dbReference type="SAM" id="MobiDB-lite"/>
    </source>
</evidence>
<comment type="caution">
    <text evidence="2">The sequence shown here is derived from an EMBL/GenBank/DDBJ whole genome shotgun (WGS) entry which is preliminary data.</text>
</comment>
<evidence type="ECO:0000313" key="2">
    <source>
        <dbReference type="EMBL" id="KAJ7696093.1"/>
    </source>
</evidence>
<dbReference type="EMBL" id="JARKIE010000036">
    <property type="protein sequence ID" value="KAJ7696093.1"/>
    <property type="molecule type" value="Genomic_DNA"/>
</dbReference>
<name>A0AAD7DPG7_MYCRO</name>
<proteinExistence type="predicted"/>
<evidence type="ECO:0000313" key="3">
    <source>
        <dbReference type="Proteomes" id="UP001221757"/>
    </source>
</evidence>
<keyword evidence="3" id="KW-1185">Reference proteome</keyword>
<feature type="region of interest" description="Disordered" evidence="1">
    <location>
        <begin position="83"/>
        <end position="113"/>
    </location>
</feature>
<feature type="region of interest" description="Disordered" evidence="1">
    <location>
        <begin position="1"/>
        <end position="52"/>
    </location>
</feature>
<protein>
    <submittedName>
        <fullName evidence="2">Uncharacterized protein</fullName>
    </submittedName>
</protein>
<feature type="compositionally biased region" description="Basic and acidic residues" evidence="1">
    <location>
        <begin position="100"/>
        <end position="109"/>
    </location>
</feature>
<dbReference type="AlphaFoldDB" id="A0AAD7DPG7"/>
<organism evidence="2 3">
    <name type="scientific">Mycena rosella</name>
    <name type="common">Pink bonnet</name>
    <name type="synonym">Agaricus rosellus</name>
    <dbReference type="NCBI Taxonomy" id="1033263"/>
    <lineage>
        <taxon>Eukaryota</taxon>
        <taxon>Fungi</taxon>
        <taxon>Dikarya</taxon>
        <taxon>Basidiomycota</taxon>
        <taxon>Agaricomycotina</taxon>
        <taxon>Agaricomycetes</taxon>
        <taxon>Agaricomycetidae</taxon>
        <taxon>Agaricales</taxon>
        <taxon>Marasmiineae</taxon>
        <taxon>Mycenaceae</taxon>
        <taxon>Mycena</taxon>
    </lineage>
</organism>
<feature type="compositionally biased region" description="Basic residues" evidence="1">
    <location>
        <begin position="1"/>
        <end position="10"/>
    </location>
</feature>
<feature type="compositionally biased region" description="Low complexity" evidence="1">
    <location>
        <begin position="20"/>
        <end position="52"/>
    </location>
</feature>
<dbReference type="Proteomes" id="UP001221757">
    <property type="component" value="Unassembled WGS sequence"/>
</dbReference>
<reference evidence="2" key="1">
    <citation type="submission" date="2023-03" db="EMBL/GenBank/DDBJ databases">
        <title>Massive genome expansion in bonnet fungi (Mycena s.s.) driven by repeated elements and novel gene families across ecological guilds.</title>
        <authorList>
            <consortium name="Lawrence Berkeley National Laboratory"/>
            <person name="Harder C.B."/>
            <person name="Miyauchi S."/>
            <person name="Viragh M."/>
            <person name="Kuo A."/>
            <person name="Thoen E."/>
            <person name="Andreopoulos B."/>
            <person name="Lu D."/>
            <person name="Skrede I."/>
            <person name="Drula E."/>
            <person name="Henrissat B."/>
            <person name="Morin E."/>
            <person name="Kohler A."/>
            <person name="Barry K."/>
            <person name="LaButti K."/>
            <person name="Morin E."/>
            <person name="Salamov A."/>
            <person name="Lipzen A."/>
            <person name="Mereny Z."/>
            <person name="Hegedus B."/>
            <person name="Baldrian P."/>
            <person name="Stursova M."/>
            <person name="Weitz H."/>
            <person name="Taylor A."/>
            <person name="Grigoriev I.V."/>
            <person name="Nagy L.G."/>
            <person name="Martin F."/>
            <person name="Kauserud H."/>
        </authorList>
    </citation>
    <scope>NUCLEOTIDE SEQUENCE</scope>
    <source>
        <strain evidence="2">CBHHK067</strain>
    </source>
</reference>
<gene>
    <name evidence="2" type="ORF">B0H17DRAFT_1270604</name>
</gene>